<feature type="signal peptide" evidence="4">
    <location>
        <begin position="1"/>
        <end position="19"/>
    </location>
</feature>
<gene>
    <name evidence="6" type="primary">LOC114866135</name>
</gene>
<sequence length="395" mass="44961">MDGRTLVFLILLFLHSAAAVTHSLKYFYTGSSNVPNFPEFVVVGLVDDVPIIHYDGDTRKSKPKQDWMSRVTADDPQYWERQDSGLLGSQQTFRANIETAKQRFNQNGGVHVVQMMYGCEWDDDSDAVRGFHQHGYDGEDFIAFYPETETWIAPIRQAFITKMKFDHDKAFSAQKKKYLTEICPQWLKKYVKYGRRTLMRTVPPSVSLLQKSPSSPISCFATGFYPNRADMFWRRDGEQTHEDVDHGEILPNPDGTFQMRVHLDLLSVTAQDWSRYECVFKLSGMKDDVITKLDRAEIRTNDKNETPLGLIIGIVVAAIVVALVLALIGYFVHKKTRDDKVPLRQTPSHTHTTIASSTNSLNSRSSVGSCSSGDSDNNQTLLIKEKYEDLKKRKT</sequence>
<feature type="compositionally biased region" description="Low complexity" evidence="2">
    <location>
        <begin position="356"/>
        <end position="377"/>
    </location>
</feature>
<feature type="region of interest" description="Disordered" evidence="2">
    <location>
        <begin position="342"/>
        <end position="377"/>
    </location>
</feature>
<dbReference type="FunFam" id="2.60.40.10:FF:000943">
    <property type="entry name" value="Classical MHC class I molecule, alpha-chain"/>
    <property type="match status" value="1"/>
</dbReference>
<dbReference type="InterPro" id="IPR013783">
    <property type="entry name" value="Ig-like_fold"/>
</dbReference>
<evidence type="ECO:0000256" key="1">
    <source>
        <dbReference type="RuleBase" id="RU004439"/>
    </source>
</evidence>
<dbReference type="GO" id="GO:0009897">
    <property type="term" value="C:external side of plasma membrane"/>
    <property type="evidence" value="ECO:0007669"/>
    <property type="project" value="TreeGrafter"/>
</dbReference>
<dbReference type="RefSeq" id="XP_029023668.1">
    <property type="nucleotide sequence ID" value="XM_029167835.3"/>
</dbReference>
<dbReference type="SMART" id="SM00407">
    <property type="entry name" value="IGc1"/>
    <property type="match status" value="1"/>
</dbReference>
<keyword evidence="3" id="KW-0472">Membrane</keyword>
<accession>A0A6P7P098</accession>
<proteinExistence type="inferred from homology"/>
<reference evidence="6" key="1">
    <citation type="submission" date="2025-08" db="UniProtKB">
        <authorList>
            <consortium name="RefSeq"/>
        </authorList>
    </citation>
    <scope>IDENTIFICATION</scope>
</reference>
<dbReference type="GeneID" id="114866135"/>
<dbReference type="SUPFAM" id="SSF54452">
    <property type="entry name" value="MHC antigen-recognition domain"/>
    <property type="match status" value="1"/>
</dbReference>
<dbReference type="InterPro" id="IPR003597">
    <property type="entry name" value="Ig_C1-set"/>
</dbReference>
<protein>
    <submittedName>
        <fullName evidence="6">Major histocompatibility complex class I-related gene protein-like</fullName>
    </submittedName>
</protein>
<keyword evidence="4" id="KW-0732">Signal</keyword>
<keyword evidence="5" id="KW-1185">Reference proteome</keyword>
<dbReference type="AlphaFoldDB" id="A0A6P7P098"/>
<dbReference type="PANTHER" id="PTHR16675:SF237">
    <property type="entry name" value="MHC CLASS I ANTIGEN TRANSCRIPT VARIANT 1-RELATED"/>
    <property type="match status" value="1"/>
</dbReference>
<dbReference type="InterPro" id="IPR001039">
    <property type="entry name" value="MHC_I_a_a1/a2"/>
</dbReference>
<dbReference type="InterPro" id="IPR011161">
    <property type="entry name" value="MHC_I-like_Ag-recog"/>
</dbReference>
<evidence type="ECO:0000313" key="6">
    <source>
        <dbReference type="RefSeq" id="XP_029023668.1"/>
    </source>
</evidence>
<feature type="compositionally biased region" description="Polar residues" evidence="2">
    <location>
        <begin position="345"/>
        <end position="355"/>
    </location>
</feature>
<feature type="chain" id="PRO_5043590777" evidence="4">
    <location>
        <begin position="20"/>
        <end position="395"/>
    </location>
</feature>
<keyword evidence="3" id="KW-1133">Transmembrane helix</keyword>
<dbReference type="FunFam" id="3.30.500.10:FF:000001">
    <property type="entry name" value="H-2 class I histocompatibility antigen, alpha chain"/>
    <property type="match status" value="1"/>
</dbReference>
<dbReference type="Pfam" id="PF00129">
    <property type="entry name" value="MHC_I"/>
    <property type="match status" value="1"/>
</dbReference>
<dbReference type="Proteomes" id="UP000515150">
    <property type="component" value="Chromosome 11"/>
</dbReference>
<dbReference type="Gene3D" id="2.60.40.10">
    <property type="entry name" value="Immunoglobulins"/>
    <property type="match status" value="1"/>
</dbReference>
<dbReference type="GO" id="GO:0005615">
    <property type="term" value="C:extracellular space"/>
    <property type="evidence" value="ECO:0007669"/>
    <property type="project" value="TreeGrafter"/>
</dbReference>
<name>A0A6P7P098_BETSP</name>
<dbReference type="InterPro" id="IPR007110">
    <property type="entry name" value="Ig-like_dom"/>
</dbReference>
<dbReference type="InterPro" id="IPR036179">
    <property type="entry name" value="Ig-like_dom_sf"/>
</dbReference>
<dbReference type="PANTHER" id="PTHR16675">
    <property type="entry name" value="MHC CLASS I-RELATED"/>
    <property type="match status" value="1"/>
</dbReference>
<dbReference type="InterPro" id="IPR037055">
    <property type="entry name" value="MHC_I-like_Ag-recog_sf"/>
</dbReference>
<keyword evidence="3" id="KW-0812">Transmembrane</keyword>
<dbReference type="SUPFAM" id="SSF48726">
    <property type="entry name" value="Immunoglobulin"/>
    <property type="match status" value="1"/>
</dbReference>
<dbReference type="OrthoDB" id="8936120at2759"/>
<feature type="transmembrane region" description="Helical" evidence="3">
    <location>
        <begin position="308"/>
        <end position="332"/>
    </location>
</feature>
<dbReference type="KEGG" id="bspl:114866135"/>
<organism evidence="5 6">
    <name type="scientific">Betta splendens</name>
    <name type="common">Siamese fighting fish</name>
    <dbReference type="NCBI Taxonomy" id="158456"/>
    <lineage>
        <taxon>Eukaryota</taxon>
        <taxon>Metazoa</taxon>
        <taxon>Chordata</taxon>
        <taxon>Craniata</taxon>
        <taxon>Vertebrata</taxon>
        <taxon>Euteleostomi</taxon>
        <taxon>Actinopterygii</taxon>
        <taxon>Neopterygii</taxon>
        <taxon>Teleostei</taxon>
        <taxon>Neoteleostei</taxon>
        <taxon>Acanthomorphata</taxon>
        <taxon>Anabantaria</taxon>
        <taxon>Anabantiformes</taxon>
        <taxon>Anabantoidei</taxon>
        <taxon>Osphronemidae</taxon>
        <taxon>Betta</taxon>
    </lineage>
</organism>
<dbReference type="Pfam" id="PF07654">
    <property type="entry name" value="C1-set"/>
    <property type="match status" value="1"/>
</dbReference>
<dbReference type="PRINTS" id="PR01638">
    <property type="entry name" value="MHCCLASSI"/>
</dbReference>
<dbReference type="PROSITE" id="PS50835">
    <property type="entry name" value="IG_LIKE"/>
    <property type="match status" value="1"/>
</dbReference>
<dbReference type="InterPro" id="IPR011162">
    <property type="entry name" value="MHC_I/II-like_Ag-recog"/>
</dbReference>
<evidence type="ECO:0000313" key="5">
    <source>
        <dbReference type="Proteomes" id="UP000515150"/>
    </source>
</evidence>
<comment type="similarity">
    <text evidence="1">Belongs to the MHC class I family.</text>
</comment>
<evidence type="ECO:0000256" key="3">
    <source>
        <dbReference type="SAM" id="Phobius"/>
    </source>
</evidence>
<evidence type="ECO:0000256" key="4">
    <source>
        <dbReference type="SAM" id="SignalP"/>
    </source>
</evidence>
<dbReference type="GO" id="GO:0006955">
    <property type="term" value="P:immune response"/>
    <property type="evidence" value="ECO:0007669"/>
    <property type="project" value="TreeGrafter"/>
</dbReference>
<dbReference type="Gene3D" id="3.30.500.10">
    <property type="entry name" value="MHC class I-like antigen recognition-like"/>
    <property type="match status" value="1"/>
</dbReference>
<dbReference type="InterPro" id="IPR050208">
    <property type="entry name" value="MHC_class-I_related"/>
</dbReference>
<evidence type="ECO:0000256" key="2">
    <source>
        <dbReference type="SAM" id="MobiDB-lite"/>
    </source>
</evidence>